<proteinExistence type="predicted"/>
<dbReference type="AlphaFoldDB" id="A0A0R1RWF5"/>
<dbReference type="EMBL" id="AZEX01000020">
    <property type="protein sequence ID" value="KRL61404.1"/>
    <property type="molecule type" value="Genomic_DNA"/>
</dbReference>
<protein>
    <recommendedName>
        <fullName evidence="4">DUF1310 family protein</fullName>
    </recommendedName>
</protein>
<name>A0A0R1RWF5_9LACO</name>
<gene>
    <name evidence="2" type="ORF">FC69_GL000809</name>
</gene>
<feature type="transmembrane region" description="Helical" evidence="1">
    <location>
        <begin position="7"/>
        <end position="27"/>
    </location>
</feature>
<dbReference type="PATRIC" id="fig|1423747.3.peg.824"/>
<sequence length="125" mass="13927">MTKTMKIIISSVVIIAIGLISGIVYRYEKQLAVHQEMVEIVKENKSLVTADLKDEDLTQKITEINLDFETIEPNPMGGITVNGYINGNRKLIFYAGFDKSNGKEAKIFSTGTDISANLNRFLKAK</sequence>
<dbReference type="Pfam" id="PF07006">
    <property type="entry name" value="DUF1310"/>
    <property type="match status" value="1"/>
</dbReference>
<dbReference type="STRING" id="1423747.FC69_GL000809"/>
<dbReference type="Proteomes" id="UP000051264">
    <property type="component" value="Unassembled WGS sequence"/>
</dbReference>
<evidence type="ECO:0000313" key="3">
    <source>
        <dbReference type="Proteomes" id="UP000051264"/>
    </source>
</evidence>
<dbReference type="InterPro" id="IPR010738">
    <property type="entry name" value="DUF1310"/>
</dbReference>
<comment type="caution">
    <text evidence="2">The sequence shown here is derived from an EMBL/GenBank/DDBJ whole genome shotgun (WGS) entry which is preliminary data.</text>
</comment>
<evidence type="ECO:0000256" key="1">
    <source>
        <dbReference type="SAM" id="Phobius"/>
    </source>
</evidence>
<reference evidence="2 3" key="1">
    <citation type="journal article" date="2015" name="Genome Announc.">
        <title>Expanding the biotechnology potential of lactobacilli through comparative genomics of 213 strains and associated genera.</title>
        <authorList>
            <person name="Sun Z."/>
            <person name="Harris H.M."/>
            <person name="McCann A."/>
            <person name="Guo C."/>
            <person name="Argimon S."/>
            <person name="Zhang W."/>
            <person name="Yang X."/>
            <person name="Jeffery I.B."/>
            <person name="Cooney J.C."/>
            <person name="Kagawa T.F."/>
            <person name="Liu W."/>
            <person name="Song Y."/>
            <person name="Salvetti E."/>
            <person name="Wrobel A."/>
            <person name="Rasinkangas P."/>
            <person name="Parkhill J."/>
            <person name="Rea M.C."/>
            <person name="O'Sullivan O."/>
            <person name="Ritari J."/>
            <person name="Douillard F.P."/>
            <person name="Paul Ross R."/>
            <person name="Yang R."/>
            <person name="Briner A.E."/>
            <person name="Felis G.E."/>
            <person name="de Vos W.M."/>
            <person name="Barrangou R."/>
            <person name="Klaenhammer T.R."/>
            <person name="Caufield P.W."/>
            <person name="Cui Y."/>
            <person name="Zhang H."/>
            <person name="O'Toole P.W."/>
        </authorList>
    </citation>
    <scope>NUCLEOTIDE SEQUENCE [LARGE SCALE GENOMIC DNA]</scope>
    <source>
        <strain evidence="2 3">DSM 14340</strain>
    </source>
</reference>
<dbReference type="RefSeq" id="WP_025083139.1">
    <property type="nucleotide sequence ID" value="NZ_AZEX01000020.1"/>
</dbReference>
<dbReference type="OrthoDB" id="2322136at2"/>
<keyword evidence="1" id="KW-0472">Membrane</keyword>
<dbReference type="Gene3D" id="3.10.450.130">
    <property type="entry name" value="folded 79 residue fragment of lin0334 like domains"/>
    <property type="match status" value="1"/>
</dbReference>
<keyword evidence="1" id="KW-1133">Transmembrane helix</keyword>
<organism evidence="2 3">
    <name type="scientific">Latilactobacillus fuchuensis DSM 14340 = JCM 11249</name>
    <dbReference type="NCBI Taxonomy" id="1423747"/>
    <lineage>
        <taxon>Bacteria</taxon>
        <taxon>Bacillati</taxon>
        <taxon>Bacillota</taxon>
        <taxon>Bacilli</taxon>
        <taxon>Lactobacillales</taxon>
        <taxon>Lactobacillaceae</taxon>
        <taxon>Latilactobacillus</taxon>
    </lineage>
</organism>
<evidence type="ECO:0000313" key="2">
    <source>
        <dbReference type="EMBL" id="KRL61404.1"/>
    </source>
</evidence>
<accession>A0A0R1RWF5</accession>
<keyword evidence="1" id="KW-0812">Transmembrane</keyword>
<evidence type="ECO:0008006" key="4">
    <source>
        <dbReference type="Google" id="ProtNLM"/>
    </source>
</evidence>